<proteinExistence type="predicted"/>
<feature type="compositionally biased region" description="Basic residues" evidence="1">
    <location>
        <begin position="160"/>
        <end position="170"/>
    </location>
</feature>
<feature type="non-terminal residue" evidence="2">
    <location>
        <position position="181"/>
    </location>
</feature>
<evidence type="ECO:0000313" key="2">
    <source>
        <dbReference type="EMBL" id="CAA9448666.1"/>
    </source>
</evidence>
<evidence type="ECO:0000256" key="1">
    <source>
        <dbReference type="SAM" id="MobiDB-lite"/>
    </source>
</evidence>
<organism evidence="2">
    <name type="scientific">uncultured Rubrobacteraceae bacterium</name>
    <dbReference type="NCBI Taxonomy" id="349277"/>
    <lineage>
        <taxon>Bacteria</taxon>
        <taxon>Bacillati</taxon>
        <taxon>Actinomycetota</taxon>
        <taxon>Rubrobacteria</taxon>
        <taxon>Rubrobacterales</taxon>
        <taxon>Rubrobacteraceae</taxon>
        <taxon>environmental samples</taxon>
    </lineage>
</organism>
<feature type="compositionally biased region" description="Basic and acidic residues" evidence="1">
    <location>
        <begin position="171"/>
        <end position="181"/>
    </location>
</feature>
<dbReference type="AlphaFoldDB" id="A0A6J4QV66"/>
<feature type="compositionally biased region" description="Basic and acidic residues" evidence="1">
    <location>
        <begin position="131"/>
        <end position="140"/>
    </location>
</feature>
<sequence length="181" mass="20375">ALIVVRKGRVGGPRRAGPSSRVGTPHPGPGRRALHGVLHRPVLRLPPARGEAAQRVRRPRGALGAAERVRLRLRPLRRAGALRRGGPHPDDLRPDARFLLPVLPGRRARRAGARDGDGGLHVRGDDRFAVGDRRVDDRPGLRHHRCLRPLGRDHRPDRQLRRRPHSRTRRARDPRARARRV</sequence>
<feature type="compositionally biased region" description="Basic and acidic residues" evidence="1">
    <location>
        <begin position="150"/>
        <end position="159"/>
    </location>
</feature>
<feature type="non-terminal residue" evidence="2">
    <location>
        <position position="1"/>
    </location>
</feature>
<gene>
    <name evidence="2" type="ORF">AVDCRST_MAG01-01-4339</name>
</gene>
<name>A0A6J4QV66_9ACTN</name>
<feature type="region of interest" description="Disordered" evidence="1">
    <location>
        <begin position="131"/>
        <end position="181"/>
    </location>
</feature>
<feature type="compositionally biased region" description="Low complexity" evidence="1">
    <location>
        <begin position="13"/>
        <end position="23"/>
    </location>
</feature>
<feature type="region of interest" description="Disordered" evidence="1">
    <location>
        <begin position="1"/>
        <end position="34"/>
    </location>
</feature>
<dbReference type="EMBL" id="CADCUW010000564">
    <property type="protein sequence ID" value="CAA9448666.1"/>
    <property type="molecule type" value="Genomic_DNA"/>
</dbReference>
<reference evidence="2" key="1">
    <citation type="submission" date="2020-02" db="EMBL/GenBank/DDBJ databases">
        <authorList>
            <person name="Meier V. D."/>
        </authorList>
    </citation>
    <scope>NUCLEOTIDE SEQUENCE</scope>
    <source>
        <strain evidence="2">AVDCRST_MAG01</strain>
    </source>
</reference>
<protein>
    <submittedName>
        <fullName evidence="2">Uncharacterized protein</fullName>
    </submittedName>
</protein>
<accession>A0A6J4QV66</accession>